<keyword evidence="5" id="KW-0107">Calcium channel</keyword>
<dbReference type="Pfam" id="PF08473">
    <property type="entry name" value="VGCC_alpha2"/>
    <property type="match status" value="1"/>
</dbReference>
<dbReference type="FunFam" id="3.40.50.410:FF:000007">
    <property type="entry name" value="Calcium voltage-gated channel auxiliary subunit alpha2delta 3"/>
    <property type="match status" value="1"/>
</dbReference>
<reference evidence="19" key="2">
    <citation type="submission" date="2025-09" db="UniProtKB">
        <authorList>
            <consortium name="Ensembl"/>
        </authorList>
    </citation>
    <scope>IDENTIFICATION</scope>
</reference>
<evidence type="ECO:0000256" key="14">
    <source>
        <dbReference type="ARBA" id="ARBA00023157"/>
    </source>
</evidence>
<evidence type="ECO:0000256" key="16">
    <source>
        <dbReference type="ARBA" id="ARBA00023303"/>
    </source>
</evidence>
<evidence type="ECO:0000256" key="1">
    <source>
        <dbReference type="ARBA" id="ARBA00004479"/>
    </source>
</evidence>
<dbReference type="Gene3D" id="3.30.450.20">
    <property type="entry name" value="PAS domain"/>
    <property type="match status" value="1"/>
</dbReference>
<dbReference type="GO" id="GO:0005891">
    <property type="term" value="C:voltage-gated calcium channel complex"/>
    <property type="evidence" value="ECO:0007669"/>
    <property type="project" value="TreeGrafter"/>
</dbReference>
<feature type="transmembrane region" description="Helical" evidence="17">
    <location>
        <begin position="128"/>
        <end position="146"/>
    </location>
</feature>
<evidence type="ECO:0000256" key="17">
    <source>
        <dbReference type="SAM" id="Phobius"/>
    </source>
</evidence>
<keyword evidence="9" id="KW-0106">Calcium</keyword>
<comment type="subcellular location">
    <subcellularLocation>
        <location evidence="1">Membrane</location>
        <topology evidence="1">Single-pass type I membrane protein</topology>
    </subcellularLocation>
</comment>
<keyword evidence="8" id="KW-0732">Signal</keyword>
<dbReference type="AlphaFoldDB" id="A0A8B9M313"/>
<evidence type="ECO:0000256" key="4">
    <source>
        <dbReference type="ARBA" id="ARBA00022568"/>
    </source>
</evidence>
<keyword evidence="13 17" id="KW-0472">Membrane</keyword>
<keyword evidence="14" id="KW-1015">Disulfide bond</keyword>
<evidence type="ECO:0000256" key="5">
    <source>
        <dbReference type="ARBA" id="ARBA00022673"/>
    </source>
</evidence>
<sequence length="832" mass="94434">MSRIDSSLQTFWHSCCTINLPKGLPVPQIFYNEELHYVEPCLNGTLVQADRANKEHFREHLDKLFAKGIGMLDIALNEAFNMLSEFNHTGQGSICSQAIMLITDGAVDTYDTIFAKYNWPDRKVNRKYVILLVAVFLNLFCLVYNLEFCVFTGFFTQISTLADVQENVMEYLHVLSRPKVIDQEHDVVWTEAYIDSTVSLHDKLADDQGLVLMTTVAMPVFSKQNETRSKGILLGVVGTDVPVKELLKTIPKYKLGIHGYAFAITNNGYILTHPELRPLYEEGKKRRKPNYSSVDLSEVEWEDRDDVLRNAMVNRKTGKFSMEVKKTVDKGFICLTTFKIVCFISLHSLGVALSRGHGKYFFRGNVTVEEGLHDLEHPDVSLADEWSYCNTDLHPEHRQMTQLEAIKRYLTGKEPLLQCDKELIQEVLFDAVVSAPIEAYWTSLALNKSENSDKGVEVAFLGTRTGLSRINLFVGPEQLTNQDFLTAEDKENIFNADHFPLWYRRAAEQIPGSFVYSIPFSTETANKSNVVTASTAIQLLDDRKSPVVAAVGIQMKLEFFQRKFWTASRQCASLDGRCAISCDDEAINCYLIDNNGFILVSEDYRQTGYFFGEVEGAVMNKLLTMGSFKRITLYDYQAMCRTNKESSDSAHSLLDPYNAFFAAVKWIMTELVLFLVEFNLCSWWHSDLTAKAQRLKQTLEPCDTEYPAFVSERTIKETTGNIACDDCFKSFVIQQIPSSNLFMVVVDNECFCDSVPPITMAPIEIRISLLNYLVHNESLKCERLKSQKIRRRPESCHGFHPEENARECGGVSCLSAKPPLVLLPLLLAIFSR</sequence>
<dbReference type="GO" id="GO:0005245">
    <property type="term" value="F:voltage-gated calcium channel activity"/>
    <property type="evidence" value="ECO:0007669"/>
    <property type="project" value="TreeGrafter"/>
</dbReference>
<keyword evidence="4" id="KW-0109">Calcium transport</keyword>
<evidence type="ECO:0000313" key="19">
    <source>
        <dbReference type="Ensembl" id="ENSANIP00000001980.1"/>
    </source>
</evidence>
<dbReference type="GO" id="GO:0046872">
    <property type="term" value="F:metal ion binding"/>
    <property type="evidence" value="ECO:0007669"/>
    <property type="project" value="UniProtKB-KW"/>
</dbReference>
<evidence type="ECO:0000256" key="2">
    <source>
        <dbReference type="ARBA" id="ARBA00007060"/>
    </source>
</evidence>
<keyword evidence="3" id="KW-0813">Transport</keyword>
<comment type="similarity">
    <text evidence="2">Belongs to the calcium channel subunit alpha-2/delta family.</text>
</comment>
<feature type="domain" description="Voltage-dependent calcium channel alpha-2/delta subunit conserved region" evidence="18">
    <location>
        <begin position="387"/>
        <end position="809"/>
    </location>
</feature>
<dbReference type="FunFam" id="3.30.450.20:FF:000012">
    <property type="entry name" value="Calcium channel, voltage-dependent, alpha2/delta subunit 3"/>
    <property type="match status" value="1"/>
</dbReference>
<accession>A0A8B9M313</accession>
<evidence type="ECO:0000256" key="13">
    <source>
        <dbReference type="ARBA" id="ARBA00023136"/>
    </source>
</evidence>
<evidence type="ECO:0000256" key="15">
    <source>
        <dbReference type="ARBA" id="ARBA00023180"/>
    </source>
</evidence>
<organism evidence="19 20">
    <name type="scientific">Accipiter nisus</name>
    <name type="common">Eurasian sparrowhawk</name>
    <dbReference type="NCBI Taxonomy" id="211598"/>
    <lineage>
        <taxon>Eukaryota</taxon>
        <taxon>Metazoa</taxon>
        <taxon>Chordata</taxon>
        <taxon>Craniata</taxon>
        <taxon>Vertebrata</taxon>
        <taxon>Euteleostomi</taxon>
        <taxon>Archelosauria</taxon>
        <taxon>Archosauria</taxon>
        <taxon>Dinosauria</taxon>
        <taxon>Saurischia</taxon>
        <taxon>Theropoda</taxon>
        <taxon>Coelurosauria</taxon>
        <taxon>Aves</taxon>
        <taxon>Neognathae</taxon>
        <taxon>Neoaves</taxon>
        <taxon>Telluraves</taxon>
        <taxon>Accipitrimorphae</taxon>
        <taxon>Accipitriformes</taxon>
        <taxon>Accipitridae</taxon>
        <taxon>Accipitrinae</taxon>
        <taxon>Accipiter</taxon>
    </lineage>
</organism>
<evidence type="ECO:0000256" key="9">
    <source>
        <dbReference type="ARBA" id="ARBA00022837"/>
    </source>
</evidence>
<dbReference type="PANTHER" id="PTHR10166:SF25">
    <property type="entry name" value="VOLTAGE-DEPENDENT CALCIUM CHANNEL SUBUNIT ALPHA-2_DELTA-3"/>
    <property type="match status" value="1"/>
</dbReference>
<keyword evidence="11 17" id="KW-1133">Transmembrane helix</keyword>
<keyword evidence="16" id="KW-0407">Ion channel</keyword>
<keyword evidence="7" id="KW-0479">Metal-binding</keyword>
<evidence type="ECO:0000256" key="11">
    <source>
        <dbReference type="ARBA" id="ARBA00022989"/>
    </source>
</evidence>
<proteinExistence type="inferred from homology"/>
<evidence type="ECO:0000256" key="10">
    <source>
        <dbReference type="ARBA" id="ARBA00022882"/>
    </source>
</evidence>
<dbReference type="Ensembl" id="ENSANIT00000002039.1">
    <property type="protein sequence ID" value="ENSANIP00000001980.1"/>
    <property type="gene ID" value="ENSANIG00000001348.1"/>
</dbReference>
<keyword evidence="10" id="KW-0851">Voltage-gated channel</keyword>
<dbReference type="InterPro" id="IPR013680">
    <property type="entry name" value="VDCC_a2/dsu"/>
</dbReference>
<keyword evidence="20" id="KW-1185">Reference proteome</keyword>
<evidence type="ECO:0000256" key="12">
    <source>
        <dbReference type="ARBA" id="ARBA00023065"/>
    </source>
</evidence>
<evidence type="ECO:0000313" key="20">
    <source>
        <dbReference type="Proteomes" id="UP000694541"/>
    </source>
</evidence>
<dbReference type="Proteomes" id="UP000694541">
    <property type="component" value="Unplaced"/>
</dbReference>
<reference evidence="19" key="1">
    <citation type="submission" date="2025-08" db="UniProtKB">
        <authorList>
            <consortium name="Ensembl"/>
        </authorList>
    </citation>
    <scope>IDENTIFICATION</scope>
</reference>
<name>A0A8B9M313_9AVES</name>
<evidence type="ECO:0000256" key="6">
    <source>
        <dbReference type="ARBA" id="ARBA00022692"/>
    </source>
</evidence>
<keyword evidence="12" id="KW-0406">Ion transport</keyword>
<dbReference type="PANTHER" id="PTHR10166">
    <property type="entry name" value="VOLTAGE-DEPENDENT CALCIUM CHANNEL SUBUNIT ALPHA-2/DELTA-RELATED"/>
    <property type="match status" value="1"/>
</dbReference>
<evidence type="ECO:0000259" key="18">
    <source>
        <dbReference type="Pfam" id="PF08473"/>
    </source>
</evidence>
<protein>
    <submittedName>
        <fullName evidence="19">Calcium voltage-gated channel auxiliary subunit alpha2delta 3</fullName>
    </submittedName>
</protein>
<keyword evidence="6 17" id="KW-0812">Transmembrane</keyword>
<evidence type="ECO:0000256" key="3">
    <source>
        <dbReference type="ARBA" id="ARBA00022448"/>
    </source>
</evidence>
<dbReference type="InterPro" id="IPR051173">
    <property type="entry name" value="Ca_channel_alpha-2/delta"/>
</dbReference>
<evidence type="ECO:0000256" key="8">
    <source>
        <dbReference type="ARBA" id="ARBA00022729"/>
    </source>
</evidence>
<keyword evidence="15" id="KW-0325">Glycoprotein</keyword>
<evidence type="ECO:0000256" key="7">
    <source>
        <dbReference type="ARBA" id="ARBA00022723"/>
    </source>
</evidence>